<accession>A0A7W8B6E6</accession>
<reference evidence="8 9" key="1">
    <citation type="submission" date="2020-08" db="EMBL/GenBank/DDBJ databases">
        <title>Genomic Encyclopedia of Type Strains, Phase III (KMG-III): the genomes of soil and plant-associated and newly described type strains.</title>
        <authorList>
            <person name="Whitman W."/>
        </authorList>
    </citation>
    <scope>NUCLEOTIDE SEQUENCE [LARGE SCALE GENOMIC DNA]</scope>
    <source>
        <strain evidence="8 9">CECT 3146</strain>
    </source>
</reference>
<dbReference type="GO" id="GO:0017000">
    <property type="term" value="P:antibiotic biosynthetic process"/>
    <property type="evidence" value="ECO:0007669"/>
    <property type="project" value="UniProtKB-KW"/>
</dbReference>
<dbReference type="InterPro" id="IPR020806">
    <property type="entry name" value="PKS_PP-bd"/>
</dbReference>
<evidence type="ECO:0000256" key="2">
    <source>
        <dbReference type="ARBA" id="ARBA00022553"/>
    </source>
</evidence>
<dbReference type="SMART" id="SM00827">
    <property type="entry name" value="PKS_AT"/>
    <property type="match status" value="1"/>
</dbReference>
<evidence type="ECO:0000256" key="5">
    <source>
        <dbReference type="ARBA" id="ARBA00023315"/>
    </source>
</evidence>
<dbReference type="InterPro" id="IPR014031">
    <property type="entry name" value="Ketoacyl_synth_C"/>
</dbReference>
<dbReference type="PANTHER" id="PTHR43775:SF37">
    <property type="entry name" value="SI:DKEY-61P9.11"/>
    <property type="match status" value="1"/>
</dbReference>
<name>A0A7W8B6E6_STRST</name>
<keyword evidence="2" id="KW-0597">Phosphoprotein</keyword>
<dbReference type="Pfam" id="PF00698">
    <property type="entry name" value="Acyl_transf_1"/>
    <property type="match status" value="1"/>
</dbReference>
<dbReference type="InterPro" id="IPR032821">
    <property type="entry name" value="PKS_assoc"/>
</dbReference>
<dbReference type="SMART" id="SM00825">
    <property type="entry name" value="PKS_KS"/>
    <property type="match status" value="2"/>
</dbReference>
<dbReference type="GO" id="GO:0004315">
    <property type="term" value="F:3-oxoacyl-[acyl-carrier-protein] synthase activity"/>
    <property type="evidence" value="ECO:0007669"/>
    <property type="project" value="InterPro"/>
</dbReference>
<dbReference type="InterPro" id="IPR020841">
    <property type="entry name" value="PKS_Beta-ketoAc_synthase_dom"/>
</dbReference>
<evidence type="ECO:0000256" key="3">
    <source>
        <dbReference type="ARBA" id="ARBA00022679"/>
    </source>
</evidence>
<keyword evidence="4" id="KW-0045">Antibiotic biosynthesis</keyword>
<dbReference type="Gene3D" id="3.40.366.10">
    <property type="entry name" value="Malonyl-Coenzyme A Acyl Carrier Protein, domain 2"/>
    <property type="match status" value="1"/>
</dbReference>
<dbReference type="SUPFAM" id="SSF55048">
    <property type="entry name" value="Probable ACP-binding domain of malonyl-CoA ACP transacylase"/>
    <property type="match status" value="1"/>
</dbReference>
<dbReference type="SMART" id="SM00823">
    <property type="entry name" value="PKS_PP"/>
    <property type="match status" value="1"/>
</dbReference>
<dbReference type="InterPro" id="IPR036736">
    <property type="entry name" value="ACP-like_sf"/>
</dbReference>
<protein>
    <submittedName>
        <fullName evidence="8">Acyl transferase domain-containing protein</fullName>
    </submittedName>
</protein>
<dbReference type="Pfam" id="PF02801">
    <property type="entry name" value="Ketoacyl-synt_C"/>
    <property type="match status" value="2"/>
</dbReference>
<evidence type="ECO:0000313" key="8">
    <source>
        <dbReference type="EMBL" id="MBB5110015.1"/>
    </source>
</evidence>
<keyword evidence="3 8" id="KW-0808">Transferase</keyword>
<dbReference type="SUPFAM" id="SSF52151">
    <property type="entry name" value="FabD/lysophospholipase-like"/>
    <property type="match status" value="1"/>
</dbReference>
<dbReference type="InterPro" id="IPR014030">
    <property type="entry name" value="Ketoacyl_synth_N"/>
</dbReference>
<dbReference type="Gene3D" id="3.30.70.3290">
    <property type="match status" value="1"/>
</dbReference>
<dbReference type="GO" id="GO:0031177">
    <property type="term" value="F:phosphopantetheine binding"/>
    <property type="evidence" value="ECO:0007669"/>
    <property type="project" value="InterPro"/>
</dbReference>
<dbReference type="InterPro" id="IPR001227">
    <property type="entry name" value="Ac_transferase_dom_sf"/>
</dbReference>
<dbReference type="InterPro" id="IPR009081">
    <property type="entry name" value="PP-bd_ACP"/>
</dbReference>
<evidence type="ECO:0000313" key="9">
    <source>
        <dbReference type="Proteomes" id="UP000549009"/>
    </source>
</evidence>
<dbReference type="InterPro" id="IPR018201">
    <property type="entry name" value="Ketoacyl_synth_AS"/>
</dbReference>
<dbReference type="PANTHER" id="PTHR43775">
    <property type="entry name" value="FATTY ACID SYNTHASE"/>
    <property type="match status" value="1"/>
</dbReference>
<dbReference type="Pfam" id="PF00109">
    <property type="entry name" value="ketoacyl-synt"/>
    <property type="match status" value="2"/>
</dbReference>
<dbReference type="InterPro" id="IPR016039">
    <property type="entry name" value="Thiolase-like"/>
</dbReference>
<proteinExistence type="predicted"/>
<dbReference type="CDD" id="cd00833">
    <property type="entry name" value="PKS"/>
    <property type="match status" value="2"/>
</dbReference>
<evidence type="ECO:0000256" key="4">
    <source>
        <dbReference type="ARBA" id="ARBA00023194"/>
    </source>
</evidence>
<dbReference type="RefSeq" id="WP_184927119.1">
    <property type="nucleotide sequence ID" value="NZ_JACHJD010000056.1"/>
</dbReference>
<evidence type="ECO:0000256" key="1">
    <source>
        <dbReference type="ARBA" id="ARBA00022450"/>
    </source>
</evidence>
<feature type="non-terminal residue" evidence="8">
    <location>
        <position position="1316"/>
    </location>
</feature>
<dbReference type="InterPro" id="IPR014043">
    <property type="entry name" value="Acyl_transferase_dom"/>
</dbReference>
<dbReference type="Pfam" id="PF00550">
    <property type="entry name" value="PP-binding"/>
    <property type="match status" value="1"/>
</dbReference>
<dbReference type="GO" id="GO:0004312">
    <property type="term" value="F:fatty acid synthase activity"/>
    <property type="evidence" value="ECO:0007669"/>
    <property type="project" value="TreeGrafter"/>
</dbReference>
<keyword evidence="5" id="KW-0012">Acyltransferase</keyword>
<keyword evidence="9" id="KW-1185">Reference proteome</keyword>
<dbReference type="Proteomes" id="UP000549009">
    <property type="component" value="Unassembled WGS sequence"/>
</dbReference>
<feature type="domain" description="Carrier" evidence="6">
    <location>
        <begin position="920"/>
        <end position="995"/>
    </location>
</feature>
<dbReference type="PROSITE" id="PS52004">
    <property type="entry name" value="KS3_2"/>
    <property type="match status" value="2"/>
</dbReference>
<dbReference type="InterPro" id="IPR050091">
    <property type="entry name" value="PKS_NRPS_Biosynth_Enz"/>
</dbReference>
<dbReference type="InterPro" id="IPR016035">
    <property type="entry name" value="Acyl_Trfase/lysoPLipase"/>
</dbReference>
<comment type="caution">
    <text evidence="8">The sequence shown here is derived from an EMBL/GenBank/DDBJ whole genome shotgun (WGS) entry which is preliminary data.</text>
</comment>
<dbReference type="SUPFAM" id="SSF53901">
    <property type="entry name" value="Thiolase-like"/>
    <property type="match status" value="3"/>
</dbReference>
<feature type="domain" description="Ketosynthase family 3 (KS3)" evidence="7">
    <location>
        <begin position="12"/>
        <end position="433"/>
    </location>
</feature>
<dbReference type="PROSITE" id="PS50075">
    <property type="entry name" value="CARRIER"/>
    <property type="match status" value="1"/>
</dbReference>
<dbReference type="Gene3D" id="3.40.47.10">
    <property type="match status" value="2"/>
</dbReference>
<gene>
    <name evidence="8" type="ORF">FHS40_009145</name>
</gene>
<dbReference type="GO" id="GO:0006633">
    <property type="term" value="P:fatty acid biosynthetic process"/>
    <property type="evidence" value="ECO:0007669"/>
    <property type="project" value="InterPro"/>
</dbReference>
<keyword evidence="1" id="KW-0596">Phosphopantetheine</keyword>
<feature type="domain" description="Ketosynthase family 3 (KS3)" evidence="7">
    <location>
        <begin position="1014"/>
        <end position="1316"/>
    </location>
</feature>
<dbReference type="Gene3D" id="1.10.1200.10">
    <property type="entry name" value="ACP-like"/>
    <property type="match status" value="1"/>
</dbReference>
<dbReference type="FunFam" id="3.40.366.10:FF:000002">
    <property type="entry name" value="Probable polyketide synthase 2"/>
    <property type="match status" value="1"/>
</dbReference>
<organism evidence="8 9">
    <name type="scientific">Streptomyces spectabilis</name>
    <dbReference type="NCBI Taxonomy" id="68270"/>
    <lineage>
        <taxon>Bacteria</taxon>
        <taxon>Bacillati</taxon>
        <taxon>Actinomycetota</taxon>
        <taxon>Actinomycetes</taxon>
        <taxon>Kitasatosporales</taxon>
        <taxon>Streptomycetaceae</taxon>
        <taxon>Streptomyces</taxon>
    </lineage>
</organism>
<dbReference type="PROSITE" id="PS00606">
    <property type="entry name" value="KS3_1"/>
    <property type="match status" value="1"/>
</dbReference>
<evidence type="ECO:0000259" key="6">
    <source>
        <dbReference type="PROSITE" id="PS50075"/>
    </source>
</evidence>
<evidence type="ECO:0000259" key="7">
    <source>
        <dbReference type="PROSITE" id="PS52004"/>
    </source>
</evidence>
<dbReference type="EMBL" id="JACHJD010000056">
    <property type="protein sequence ID" value="MBB5110015.1"/>
    <property type="molecule type" value="Genomic_DNA"/>
</dbReference>
<dbReference type="InterPro" id="IPR016036">
    <property type="entry name" value="Malonyl_transacylase_ACP-bd"/>
</dbReference>
<dbReference type="SMART" id="SM01294">
    <property type="entry name" value="PKS_PP_betabranch"/>
    <property type="match status" value="1"/>
</dbReference>
<dbReference type="SUPFAM" id="SSF47336">
    <property type="entry name" value="ACP-like"/>
    <property type="match status" value="1"/>
</dbReference>
<dbReference type="Pfam" id="PF16197">
    <property type="entry name" value="KAsynt_C_assoc"/>
    <property type="match status" value="1"/>
</dbReference>
<sequence>MTGSPDHPPVPDHAIAVIGMSCRLPQAPNPAAFWRLLRDGQNAVTQTPDLRRKTTRERAGLEQATAGYGAFLDDIASFDPAFFGLSPREAITMDPQQRLMLELSWEALEDAGIVPATLQDTQTGVFVGSIWDDYATLLHKHGHEAITQHTMSGLHRSIIANRVSYTLGLHGPSLTVDTAQSSSLVAVHAACESLRSGESALALAGGVNLAIVSESDLTTARFDGLSPDGRCFTFDARANGYVRGEGGATVVLKPLSKAIADGDRIYCVIKGSAVNNDGATAGLTVPSSLAQERVLRLAYENANIAPAAVQYVELHGTETKISDPIVARALGAALGACRTAQTPLLVGSANTNMGHLESAAGIVGLLKTALSITHGEIPASVNFHTANPAIPLAELRLEVNTARRPWPHVDRPLVAGVSSFGTDSTSCHLVLSQAPESETTQPVPLGSPASDSPVVAWPVSGRTELALSDQARQLSSYVGSRPELRVADIGYSLATTRSAFEHRAIVLAKDRESLLAGLDALANNAPSPKLTRGIARAEDGVVFVFPGQGSQWPGMGLELLDSYPVFAERVRECADALAPFIEWSLIDVLRGAAGAPALVIADVVQPALWAMMVAQAELWRSFGVAPAAVVGHSMGEIAAGCVTGALSLGDGARAIALWSQAQATLAGRGDMASIPLPLQHIEPRIARWGTALSIAAVNGPRWVTVSGDSTAVEELLTQLRAEGVAARKIPVGLAAHSAHIDTIRDRLLSDLTPVAPRSSQVPFFSTVLGQWIDTAVLDAEYWATNLRQTVRFDTAIRAAIDQGRGTFLEISPHPVLTVAVENIIDDTSSDAVVIESLRRDHGDPTQVQTSLAALHVHGTDLDWTALFAGHRARRIPLPTYPFQRSHCGPRAAVPSADTNTGDVPPAWQELRDLPRTELNRVLLETVRTQTASVLELGAADSVDVRAAFTTLGVTSLLGVELRNRLHATTGVRLPATVVYDHPTLNAVADRLRSEILSVPDETPALTDAVVSVDIDPVAIVAMACRYPGGVTSPEQLWQLVTDGGDAVTAFPTDRGWDIEGLYSPDPDCLGTYYQSKAGFVDDITGFDPGFFGISPREATVMDPQQRLLLELAWEAFERVGNDPTSLRDQRVGVYIGAMTMDYGPPLQHAPAELAGYAFTGNTGSVAAGRIAYTFGLQGPTMTVDTACSSSLVALHLACQSLRSGESDLALAGGVTVMPTPAMLIEFSRIKGMAPDGRCKAFSAQANGFGLAEGAGILLLERLSDAHRNGHPVLAVVRGSAVNSDGASNGLTAPNGPSQERVIRQALANAYLSASDV</sequence>